<dbReference type="EMBL" id="AP022574">
    <property type="protein sequence ID" value="BBX67560.1"/>
    <property type="molecule type" value="Genomic_DNA"/>
</dbReference>
<dbReference type="InterPro" id="IPR001433">
    <property type="entry name" value="OxRdtase_FAD/NAD-bd"/>
</dbReference>
<feature type="domain" description="FAD-binding FR-type" evidence="4">
    <location>
        <begin position="232"/>
        <end position="337"/>
    </location>
</feature>
<dbReference type="GO" id="GO:0030170">
    <property type="term" value="F:pyridoxal phosphate binding"/>
    <property type="evidence" value="ECO:0007669"/>
    <property type="project" value="InterPro"/>
</dbReference>
<dbReference type="PRINTS" id="PR00409">
    <property type="entry name" value="PHDIOXRDTASE"/>
</dbReference>
<keyword evidence="1" id="KW-0001">2Fe-2S</keyword>
<keyword evidence="6" id="KW-1185">Reference proteome</keyword>
<evidence type="ECO:0000259" key="4">
    <source>
        <dbReference type="PROSITE" id="PS51384"/>
    </source>
</evidence>
<dbReference type="InterPro" id="IPR012675">
    <property type="entry name" value="Beta-grasp_dom_sf"/>
</dbReference>
<dbReference type="RefSeq" id="WP_163720674.1">
    <property type="nucleotide sequence ID" value="NZ_AP022574.1"/>
</dbReference>
<keyword evidence="1" id="KW-0408">Iron</keyword>
<dbReference type="Pfam" id="PF00970">
    <property type="entry name" value="FAD_binding_6"/>
    <property type="match status" value="1"/>
</dbReference>
<keyword evidence="2" id="KW-0411">Iron-sulfur</keyword>
<dbReference type="Gene3D" id="3.10.20.30">
    <property type="match status" value="1"/>
</dbReference>
<evidence type="ECO:0000313" key="5">
    <source>
        <dbReference type="EMBL" id="BBX67560.1"/>
    </source>
</evidence>
<dbReference type="GO" id="GO:0051537">
    <property type="term" value="F:2 iron, 2 sulfur cluster binding"/>
    <property type="evidence" value="ECO:0007669"/>
    <property type="project" value="UniProtKB-KW"/>
</dbReference>
<dbReference type="Pfam" id="PF03473">
    <property type="entry name" value="MOSC"/>
    <property type="match status" value="1"/>
</dbReference>
<dbReference type="Pfam" id="PF03475">
    <property type="entry name" value="YiiM_3-alpha"/>
    <property type="match status" value="1"/>
</dbReference>
<protein>
    <submittedName>
        <fullName evidence="5">Sulfurase</fullName>
    </submittedName>
</protein>
<dbReference type="Pfam" id="PF00111">
    <property type="entry name" value="Fer2"/>
    <property type="match status" value="1"/>
</dbReference>
<dbReference type="InterPro" id="IPR011037">
    <property type="entry name" value="Pyrv_Knase-like_insert_dom_sf"/>
</dbReference>
<gene>
    <name evidence="5" type="ORF">MPSYJ_10210</name>
</gene>
<dbReference type="Proteomes" id="UP000466514">
    <property type="component" value="Chromosome"/>
</dbReference>
<dbReference type="InterPro" id="IPR005163">
    <property type="entry name" value="Tri_helical_YiiM-like"/>
</dbReference>
<dbReference type="SUPFAM" id="SSF63380">
    <property type="entry name" value="Riboflavin synthase domain-like"/>
    <property type="match status" value="1"/>
</dbReference>
<name>A0A7I7M6B8_9MYCO</name>
<dbReference type="GO" id="GO:0016491">
    <property type="term" value="F:oxidoreductase activity"/>
    <property type="evidence" value="ECO:0007669"/>
    <property type="project" value="InterPro"/>
</dbReference>
<evidence type="ECO:0000256" key="2">
    <source>
        <dbReference type="ARBA" id="ARBA00023014"/>
    </source>
</evidence>
<evidence type="ECO:0000256" key="1">
    <source>
        <dbReference type="ARBA" id="ARBA00022714"/>
    </source>
</evidence>
<evidence type="ECO:0000259" key="3">
    <source>
        <dbReference type="PROSITE" id="PS51340"/>
    </source>
</evidence>
<dbReference type="PANTHER" id="PTHR30212:SF2">
    <property type="entry name" value="PROTEIN YIIM"/>
    <property type="match status" value="1"/>
</dbReference>
<organism evidence="5 6">
    <name type="scientific">Mycolicibacterium psychrotolerans</name>
    <dbReference type="NCBI Taxonomy" id="216929"/>
    <lineage>
        <taxon>Bacteria</taxon>
        <taxon>Bacillati</taxon>
        <taxon>Actinomycetota</taxon>
        <taxon>Actinomycetes</taxon>
        <taxon>Mycobacteriales</taxon>
        <taxon>Mycobacteriaceae</taxon>
        <taxon>Mycolicibacterium</taxon>
    </lineage>
</organism>
<dbReference type="SUPFAM" id="SSF50800">
    <property type="entry name" value="PK beta-barrel domain-like"/>
    <property type="match status" value="1"/>
</dbReference>
<keyword evidence="1" id="KW-0479">Metal-binding</keyword>
<dbReference type="InterPro" id="IPR008333">
    <property type="entry name" value="Cbr1-like_FAD-bd_dom"/>
</dbReference>
<dbReference type="PROSITE" id="PS51340">
    <property type="entry name" value="MOSC"/>
    <property type="match status" value="1"/>
</dbReference>
<sequence length="581" mass="62113">MATLVSVNVGMPRDIAWNDRTVYTGAWKEPVTGPRMVRRLNVDGDGQGDLGGHGGENRAVLVYQLDSYWHWAREFGRDDLELGCLGENLTVEGLPDDEVCIGDRYRVGDVVLEVTQPRVTCYRAGMRIGEPRMAALLVAHRRPGFYCRVITEGELEAGQDIVKVADGPEHMTVAEIDALLYLPGHPRDALDRALRIPALSPGWQTSLRALAEENETTGNPGLAVTGPPPAWAGFRALSVREVHDESRSVRSVVLGDPTGAPLPDWIAGQAITLRMPASNGSAGVVRSYSLSNAPGGGEYRISVKRESHGAASGYIHSRLHPGDLLDVAAPRGTFRLVDDGSPVVLVSAGVGVTPVLSMLHVLAAAGSTRQVWWLHGARDGTEHPFAAEAREFLKRLPHSRFHVFYSRPAPTDRSGVDYSERGRIAGSALDALDVPRDASAYVCGPHAFMTEMEAALIAHGLNAARVYTEIFGAGPALTPGIAAHAVAPHQPAGEPGPGPDVQFSRSGLSASWGPAHMSLLEFAEACDVPVRWSCRTGVCHNCETALLAGSVRYAPEPLEPPAEGNVLICCAQPTEAVVLDL</sequence>
<proteinExistence type="predicted"/>
<dbReference type="CDD" id="cd00207">
    <property type="entry name" value="fer2"/>
    <property type="match status" value="1"/>
</dbReference>
<dbReference type="Pfam" id="PF00175">
    <property type="entry name" value="NAD_binding_1"/>
    <property type="match status" value="1"/>
</dbReference>
<dbReference type="InterPro" id="IPR052353">
    <property type="entry name" value="Benzoxazolinone_Detox_Enz"/>
</dbReference>
<dbReference type="SUPFAM" id="SSF54292">
    <property type="entry name" value="2Fe-2S ferredoxin-like"/>
    <property type="match status" value="1"/>
</dbReference>
<dbReference type="CDD" id="cd06184">
    <property type="entry name" value="flavohem_like_fad_nad_binding"/>
    <property type="match status" value="1"/>
</dbReference>
<dbReference type="PANTHER" id="PTHR30212">
    <property type="entry name" value="PROTEIN YIIM"/>
    <property type="match status" value="1"/>
</dbReference>
<dbReference type="InterPro" id="IPR036010">
    <property type="entry name" value="2Fe-2S_ferredoxin-like_sf"/>
</dbReference>
<dbReference type="PROSITE" id="PS51384">
    <property type="entry name" value="FAD_FR"/>
    <property type="match status" value="1"/>
</dbReference>
<accession>A0A7I7M6B8</accession>
<dbReference type="Gene3D" id="2.40.33.20">
    <property type="entry name" value="PK beta-barrel domain-like"/>
    <property type="match status" value="1"/>
</dbReference>
<dbReference type="InterPro" id="IPR017938">
    <property type="entry name" value="Riboflavin_synthase-like_b-brl"/>
</dbReference>
<dbReference type="InterPro" id="IPR017927">
    <property type="entry name" value="FAD-bd_FR_type"/>
</dbReference>
<dbReference type="Gene3D" id="3.40.50.80">
    <property type="entry name" value="Nucleotide-binding domain of ferredoxin-NADP reductase (FNR) module"/>
    <property type="match status" value="1"/>
</dbReference>
<dbReference type="InterPro" id="IPR005302">
    <property type="entry name" value="MoCF_Sase_C"/>
</dbReference>
<evidence type="ECO:0000313" key="6">
    <source>
        <dbReference type="Proteomes" id="UP000466514"/>
    </source>
</evidence>
<reference evidence="5 6" key="1">
    <citation type="journal article" date="2019" name="Emerg. Microbes Infect.">
        <title>Comprehensive subspecies identification of 175 nontuberculous mycobacteria species based on 7547 genomic profiles.</title>
        <authorList>
            <person name="Matsumoto Y."/>
            <person name="Kinjo T."/>
            <person name="Motooka D."/>
            <person name="Nabeya D."/>
            <person name="Jung N."/>
            <person name="Uechi K."/>
            <person name="Horii T."/>
            <person name="Iida T."/>
            <person name="Fujita J."/>
            <person name="Nakamura S."/>
        </authorList>
    </citation>
    <scope>NUCLEOTIDE SEQUENCE [LARGE SCALE GENOMIC DNA]</scope>
    <source>
        <strain evidence="5 6">JCM 13323</strain>
    </source>
</reference>
<dbReference type="InterPro" id="IPR039261">
    <property type="entry name" value="FNR_nucleotide-bd"/>
</dbReference>
<dbReference type="KEGG" id="mpsc:MPSYJ_10210"/>
<dbReference type="InterPro" id="IPR001041">
    <property type="entry name" value="2Fe-2S_ferredoxin-type"/>
</dbReference>
<dbReference type="AlphaFoldDB" id="A0A7I7M6B8"/>
<feature type="domain" description="MOSC" evidence="3">
    <location>
        <begin position="29"/>
        <end position="164"/>
    </location>
</feature>
<dbReference type="SUPFAM" id="SSF52343">
    <property type="entry name" value="Ferredoxin reductase-like, C-terminal NADP-linked domain"/>
    <property type="match status" value="1"/>
</dbReference>
<dbReference type="Gene3D" id="2.40.30.10">
    <property type="entry name" value="Translation factors"/>
    <property type="match status" value="1"/>
</dbReference>
<dbReference type="GO" id="GO:0030151">
    <property type="term" value="F:molybdenum ion binding"/>
    <property type="evidence" value="ECO:0007669"/>
    <property type="project" value="InterPro"/>
</dbReference>